<reference evidence="3 4" key="1">
    <citation type="submission" date="2024-03" db="EMBL/GenBank/DDBJ databases">
        <authorList>
            <person name="Plomp N."/>
            <person name="Harmsen H.J."/>
        </authorList>
    </citation>
    <scope>NUCLEOTIDE SEQUENCE [LARGE SCALE GENOMIC DNA]</scope>
    <source>
        <strain evidence="3 4">HTF-76H</strain>
    </source>
</reference>
<keyword evidence="4" id="KW-1185">Reference proteome</keyword>
<protein>
    <submittedName>
        <fullName evidence="3">PBSX family phage terminase large subunit</fullName>
    </submittedName>
</protein>
<evidence type="ECO:0000313" key="3">
    <source>
        <dbReference type="EMBL" id="MEJ3690626.1"/>
    </source>
</evidence>
<organism evidence="3 4">
    <name type="scientific">Faecalibacterium taiwanense</name>
    <dbReference type="NCBI Taxonomy" id="3030638"/>
    <lineage>
        <taxon>Bacteria</taxon>
        <taxon>Bacillati</taxon>
        <taxon>Bacillota</taxon>
        <taxon>Clostridia</taxon>
        <taxon>Eubacteriales</taxon>
        <taxon>Oscillospiraceae</taxon>
        <taxon>Faecalibacterium</taxon>
    </lineage>
</organism>
<feature type="domain" description="Phage terminase large subunit C-terminal" evidence="2">
    <location>
        <begin position="273"/>
        <end position="420"/>
    </location>
</feature>
<accession>A0AB35XVX5</accession>
<dbReference type="Proteomes" id="UP001379600">
    <property type="component" value="Unassembled WGS sequence"/>
</dbReference>
<dbReference type="PANTHER" id="PTHR39184:SF1">
    <property type="entry name" value="PBSX PHAGE TERMINASE LARGE SUBUNIT"/>
    <property type="match status" value="1"/>
</dbReference>
<dbReference type="PANTHER" id="PTHR39184">
    <property type="match status" value="1"/>
</dbReference>
<dbReference type="InterPro" id="IPR006437">
    <property type="entry name" value="Phage_terminase_lsu"/>
</dbReference>
<dbReference type="Gene3D" id="3.40.50.300">
    <property type="entry name" value="P-loop containing nucleotide triphosphate hydrolases"/>
    <property type="match status" value="1"/>
</dbReference>
<gene>
    <name evidence="3" type="ORF">WF787_05205</name>
</gene>
<proteinExistence type="predicted"/>
<dbReference type="InterPro" id="IPR035413">
    <property type="entry name" value="Terminase_L_C"/>
</dbReference>
<name>A0AB35XVX5_9FIRM</name>
<evidence type="ECO:0000313" key="4">
    <source>
        <dbReference type="Proteomes" id="UP001379600"/>
    </source>
</evidence>
<dbReference type="InterPro" id="IPR027417">
    <property type="entry name" value="P-loop_NTPase"/>
</dbReference>
<evidence type="ECO:0000259" key="1">
    <source>
        <dbReference type="Pfam" id="PF04466"/>
    </source>
</evidence>
<dbReference type="EMBL" id="JBBFKC010000004">
    <property type="protein sequence ID" value="MEJ3690626.1"/>
    <property type="molecule type" value="Genomic_DNA"/>
</dbReference>
<dbReference type="RefSeq" id="WP_337678977.1">
    <property type="nucleotide sequence ID" value="NZ_JBBFKB010000102.1"/>
</dbReference>
<dbReference type="NCBIfam" id="TIGR01547">
    <property type="entry name" value="phage_term_2"/>
    <property type="match status" value="1"/>
</dbReference>
<dbReference type="Gene3D" id="3.30.420.280">
    <property type="match status" value="1"/>
</dbReference>
<dbReference type="Pfam" id="PF04466">
    <property type="entry name" value="Terminase_3"/>
    <property type="match status" value="1"/>
</dbReference>
<dbReference type="InterPro" id="IPR035412">
    <property type="entry name" value="Terminase_L_N"/>
</dbReference>
<sequence>MTYQRRQPPNLLKQQLKLSSLIIPEYYAAHTAIWSGEYNEYLGDGGRGSLKSTFAATEVVLLVMRVPNIHAVVLRKVGNTLATSVWPEYNRVIDRMGIRHLWKQTKKPYTLTYIPTGQTIQFYGLDDPGKLKSIAVPFGYFGVMHFEEFDQYDGPEEIRNVEQSVFRGGPFSFSFKTFNSPAMARHWVNRYKREAKPKQFRHHTTYLTTPPEWLGPRFFDDAETLKQRDPVAYAHEYLGEVVGCGTAVFENLELRPITSEEIAGFDRRYYGLDFGWYPDPNHFGGMSYDHARQTVYIYEEHRAQKETDAQLAEAINRHLHDEIIGDSAANRSIATLRDLGFSRLRGCRKYAAHGGTSVTDGMKWLQSRAKIVIDPQRCPWTAREFSEYEYALDKKTGEVMPGFVDAANHSIDMTRYALEDVWQKRGVQNA</sequence>
<evidence type="ECO:0000259" key="2">
    <source>
        <dbReference type="Pfam" id="PF17288"/>
    </source>
</evidence>
<dbReference type="AlphaFoldDB" id="A0AB35XVX5"/>
<dbReference type="Pfam" id="PF17288">
    <property type="entry name" value="Terminase_3C"/>
    <property type="match status" value="1"/>
</dbReference>
<feature type="domain" description="Phage terminase large subunit N-terminal" evidence="1">
    <location>
        <begin position="45"/>
        <end position="240"/>
    </location>
</feature>
<dbReference type="InterPro" id="IPR052380">
    <property type="entry name" value="Viral_DNA_packaging_terminase"/>
</dbReference>
<comment type="caution">
    <text evidence="3">The sequence shown here is derived from an EMBL/GenBank/DDBJ whole genome shotgun (WGS) entry which is preliminary data.</text>
</comment>